<feature type="region of interest" description="Disordered" evidence="6">
    <location>
        <begin position="145"/>
        <end position="255"/>
    </location>
</feature>
<gene>
    <name evidence="8" type="ORF">MGAL_10B014295</name>
</gene>
<dbReference type="Pfam" id="PF14634">
    <property type="entry name" value="zf-RING_5"/>
    <property type="match status" value="1"/>
</dbReference>
<feature type="compositionally biased region" description="Polar residues" evidence="6">
    <location>
        <begin position="194"/>
        <end position="203"/>
    </location>
</feature>
<dbReference type="GO" id="GO:0007129">
    <property type="term" value="P:homologous chromosome pairing at meiosis"/>
    <property type="evidence" value="ECO:0007669"/>
    <property type="project" value="TreeGrafter"/>
</dbReference>
<keyword evidence="1 4" id="KW-0479">Metal-binding</keyword>
<proteinExistence type="predicted"/>
<evidence type="ECO:0000256" key="6">
    <source>
        <dbReference type="SAM" id="MobiDB-lite"/>
    </source>
</evidence>
<feature type="domain" description="RING-type" evidence="7">
    <location>
        <begin position="7"/>
        <end position="45"/>
    </location>
</feature>
<dbReference type="GO" id="GO:0019789">
    <property type="term" value="F:SUMO transferase activity"/>
    <property type="evidence" value="ECO:0007669"/>
    <property type="project" value="InterPro"/>
</dbReference>
<dbReference type="Proteomes" id="UP000596742">
    <property type="component" value="Unassembled WGS sequence"/>
</dbReference>
<dbReference type="GO" id="GO:0007131">
    <property type="term" value="P:reciprocal meiotic recombination"/>
    <property type="evidence" value="ECO:0007669"/>
    <property type="project" value="InterPro"/>
</dbReference>
<keyword evidence="2" id="KW-0862">Zinc</keyword>
<sequence length="255" mass="28518">MTDWLHCNTCFRQPGEGIGFSLTNCGHIYCEKCSRVACNERCSMCGSVCDKITLSGRMKPDVEMFFTSPTDMHKKDSKKFYQVMEFQDSHRRRFVNHLKDKIAKMEKFIQNAQRIISQYQDMERELSKTKEENLYLKRLMTEKGLSGHGRQMTPGKYSPVSRGSPGFMQSFQSSSSSGKVSCTPPSGRRGSPAFYQQSSTHSSIAPGRLSVRTPPSGGKIGTVPGTPQSASIPIPHTPKSVPHPISLKDWQLTPD</sequence>
<evidence type="ECO:0000256" key="3">
    <source>
        <dbReference type="ARBA" id="ARBA00023254"/>
    </source>
</evidence>
<keyword evidence="1 4" id="KW-0863">Zinc-finger</keyword>
<dbReference type="GO" id="GO:0008270">
    <property type="term" value="F:zinc ion binding"/>
    <property type="evidence" value="ECO:0007669"/>
    <property type="project" value="UniProtKB-KW"/>
</dbReference>
<organism evidence="8 9">
    <name type="scientific">Mytilus galloprovincialis</name>
    <name type="common">Mediterranean mussel</name>
    <dbReference type="NCBI Taxonomy" id="29158"/>
    <lineage>
        <taxon>Eukaryota</taxon>
        <taxon>Metazoa</taxon>
        <taxon>Spiralia</taxon>
        <taxon>Lophotrochozoa</taxon>
        <taxon>Mollusca</taxon>
        <taxon>Bivalvia</taxon>
        <taxon>Autobranchia</taxon>
        <taxon>Pteriomorphia</taxon>
        <taxon>Mytilida</taxon>
        <taxon>Mytiloidea</taxon>
        <taxon>Mytilidae</taxon>
        <taxon>Mytilinae</taxon>
        <taxon>Mytilus</taxon>
    </lineage>
</organism>
<dbReference type="PROSITE" id="PS50089">
    <property type="entry name" value="ZF_RING_2"/>
    <property type="match status" value="1"/>
</dbReference>
<keyword evidence="5" id="KW-0175">Coiled coil</keyword>
<dbReference type="GO" id="GO:0016925">
    <property type="term" value="P:protein sumoylation"/>
    <property type="evidence" value="ECO:0007669"/>
    <property type="project" value="TreeGrafter"/>
</dbReference>
<keyword evidence="3" id="KW-0469">Meiosis</keyword>
<evidence type="ECO:0000259" key="7">
    <source>
        <dbReference type="PROSITE" id="PS50089"/>
    </source>
</evidence>
<dbReference type="AlphaFoldDB" id="A0A8B6D2E7"/>
<evidence type="ECO:0000256" key="1">
    <source>
        <dbReference type="ARBA" id="ARBA00022771"/>
    </source>
</evidence>
<evidence type="ECO:0000256" key="4">
    <source>
        <dbReference type="PROSITE-ProRule" id="PRU00175"/>
    </source>
</evidence>
<dbReference type="GO" id="GO:0000795">
    <property type="term" value="C:synaptonemal complex"/>
    <property type="evidence" value="ECO:0007669"/>
    <property type="project" value="InterPro"/>
</dbReference>
<dbReference type="EMBL" id="UYJE01002661">
    <property type="protein sequence ID" value="VDI12686.1"/>
    <property type="molecule type" value="Genomic_DNA"/>
</dbReference>
<keyword evidence="9" id="KW-1185">Reference proteome</keyword>
<evidence type="ECO:0000313" key="9">
    <source>
        <dbReference type="Proteomes" id="UP000596742"/>
    </source>
</evidence>
<dbReference type="InterPro" id="IPR001841">
    <property type="entry name" value="Znf_RING"/>
</dbReference>
<protein>
    <recommendedName>
        <fullName evidence="7">RING-type domain-containing protein</fullName>
    </recommendedName>
</protein>
<dbReference type="InterPro" id="IPR042123">
    <property type="entry name" value="Zip3/RNF212-like"/>
</dbReference>
<evidence type="ECO:0000256" key="5">
    <source>
        <dbReference type="SAM" id="Coils"/>
    </source>
</evidence>
<comment type="caution">
    <text evidence="8">The sequence shown here is derived from an EMBL/GenBank/DDBJ whole genome shotgun (WGS) entry which is preliminary data.</text>
</comment>
<dbReference type="PANTHER" id="PTHR22663">
    <property type="entry name" value="RING FINGER PROTEIN NARYA-RELATED"/>
    <property type="match status" value="1"/>
</dbReference>
<evidence type="ECO:0000256" key="2">
    <source>
        <dbReference type="ARBA" id="ARBA00022833"/>
    </source>
</evidence>
<accession>A0A8B6D2E7</accession>
<dbReference type="PANTHER" id="PTHR22663:SF17">
    <property type="entry name" value="RING FINGER PROTEIN NARYA-RELATED"/>
    <property type="match status" value="1"/>
</dbReference>
<feature type="compositionally biased region" description="Low complexity" evidence="6">
    <location>
        <begin position="163"/>
        <end position="186"/>
    </location>
</feature>
<evidence type="ECO:0000313" key="8">
    <source>
        <dbReference type="EMBL" id="VDI12686.1"/>
    </source>
</evidence>
<dbReference type="OrthoDB" id="2535391at2759"/>
<reference evidence="8" key="1">
    <citation type="submission" date="2018-11" db="EMBL/GenBank/DDBJ databases">
        <authorList>
            <person name="Alioto T."/>
            <person name="Alioto T."/>
        </authorList>
    </citation>
    <scope>NUCLEOTIDE SEQUENCE</scope>
</reference>
<feature type="coiled-coil region" evidence="5">
    <location>
        <begin position="95"/>
        <end position="139"/>
    </location>
</feature>
<name>A0A8B6D2E7_MYTGA</name>